<reference evidence="1 2" key="1">
    <citation type="journal article" date="2022" name="bioRxiv">
        <title>Genomics of Preaxostyla Flagellates Illuminates Evolutionary Transitions and the Path Towards Mitochondrial Loss.</title>
        <authorList>
            <person name="Novak L.V.F."/>
            <person name="Treitli S.C."/>
            <person name="Pyrih J."/>
            <person name="Halakuc P."/>
            <person name="Pipaliya S.V."/>
            <person name="Vacek V."/>
            <person name="Brzon O."/>
            <person name="Soukal P."/>
            <person name="Eme L."/>
            <person name="Dacks J.B."/>
            <person name="Karnkowska A."/>
            <person name="Elias M."/>
            <person name="Hampl V."/>
        </authorList>
    </citation>
    <scope>NUCLEOTIDE SEQUENCE [LARGE SCALE GENOMIC DNA]</scope>
    <source>
        <strain evidence="1">NAU3</strain>
        <tissue evidence="1">Gut</tissue>
    </source>
</reference>
<dbReference type="EMBL" id="JARBJD010000116">
    <property type="protein sequence ID" value="KAK2951595.1"/>
    <property type="molecule type" value="Genomic_DNA"/>
</dbReference>
<protein>
    <submittedName>
        <fullName evidence="1">Uncharacterized protein</fullName>
    </submittedName>
</protein>
<dbReference type="Proteomes" id="UP001281761">
    <property type="component" value="Unassembled WGS sequence"/>
</dbReference>
<keyword evidence="2" id="KW-1185">Reference proteome</keyword>
<evidence type="ECO:0000313" key="2">
    <source>
        <dbReference type="Proteomes" id="UP001281761"/>
    </source>
</evidence>
<comment type="caution">
    <text evidence="1">The sequence shown here is derived from an EMBL/GenBank/DDBJ whole genome shotgun (WGS) entry which is preliminary data.</text>
</comment>
<name>A0ABQ9XN84_9EUKA</name>
<organism evidence="1 2">
    <name type="scientific">Blattamonas nauphoetae</name>
    <dbReference type="NCBI Taxonomy" id="2049346"/>
    <lineage>
        <taxon>Eukaryota</taxon>
        <taxon>Metamonada</taxon>
        <taxon>Preaxostyla</taxon>
        <taxon>Oxymonadida</taxon>
        <taxon>Blattamonas</taxon>
    </lineage>
</organism>
<sequence>MTTLDTKQSSSTDCPCRECSPFLNWNEEDIETEDKQAVVFRSLVATVKSQPALDASLEAKAVKFLESVAHVNRRSADDFLNNFVLFPGDSLTVFVQSIVVLISSASQVIATATMEMLEHLISSCSVKVCLALVKADMIPQLIISLNLQSLSVAEAVDIHTCLLSTIQYSFWLTTLGALALLGIEDRKEQLAVNKTIFQQILTPSEKYICHLCASRYSIVHGDFLTRFLLLLAQILRISPSHQPTMDFVLHLPVVLTIPSCLIFIENDRTIWTFLYEMIDTQQRWNKQGGEVRQMWKTVNRMLRMEGIEDVIEKKLQNDKTEDEGGTIVVRSIKWNNLLGMNIQKQKWEEMLENLERTRALI</sequence>
<evidence type="ECO:0000313" key="1">
    <source>
        <dbReference type="EMBL" id="KAK2951595.1"/>
    </source>
</evidence>
<proteinExistence type="predicted"/>
<accession>A0ABQ9XN84</accession>
<gene>
    <name evidence="1" type="ORF">BLNAU_13479</name>
</gene>